<name>A0A7I8KC12_SPIIN</name>
<accession>A0A7I8KC12</accession>
<evidence type="ECO:0000313" key="2">
    <source>
        <dbReference type="Proteomes" id="UP000663760"/>
    </source>
</evidence>
<dbReference type="EMBL" id="LR746267">
    <property type="protein sequence ID" value="CAA7395337.1"/>
    <property type="molecule type" value="Genomic_DNA"/>
</dbReference>
<reference evidence="1" key="1">
    <citation type="submission" date="2020-02" db="EMBL/GenBank/DDBJ databases">
        <authorList>
            <person name="Scholz U."/>
            <person name="Mascher M."/>
            <person name="Fiebig A."/>
        </authorList>
    </citation>
    <scope>NUCLEOTIDE SEQUENCE</scope>
</reference>
<dbReference type="Proteomes" id="UP000663760">
    <property type="component" value="Chromosome 4"/>
</dbReference>
<keyword evidence="2" id="KW-1185">Reference proteome</keyword>
<proteinExistence type="predicted"/>
<organism evidence="1 2">
    <name type="scientific">Spirodela intermedia</name>
    <name type="common">Intermediate duckweed</name>
    <dbReference type="NCBI Taxonomy" id="51605"/>
    <lineage>
        <taxon>Eukaryota</taxon>
        <taxon>Viridiplantae</taxon>
        <taxon>Streptophyta</taxon>
        <taxon>Embryophyta</taxon>
        <taxon>Tracheophyta</taxon>
        <taxon>Spermatophyta</taxon>
        <taxon>Magnoliopsida</taxon>
        <taxon>Liliopsida</taxon>
        <taxon>Araceae</taxon>
        <taxon>Lemnoideae</taxon>
        <taxon>Spirodela</taxon>
    </lineage>
</organism>
<protein>
    <submittedName>
        <fullName evidence="1">Uncharacterized protein</fullName>
    </submittedName>
</protein>
<dbReference type="AlphaFoldDB" id="A0A7I8KC12"/>
<evidence type="ECO:0000313" key="1">
    <source>
        <dbReference type="EMBL" id="CAA7395337.1"/>
    </source>
</evidence>
<gene>
    <name evidence="1" type="ORF">SI8410_04005998</name>
</gene>
<sequence length="59" mass="6562">MGLLQTPGRDLARVTLTLNVNWGSLRSLMRMQRQRGFLLTTWFSPEQQSGGGALEVPST</sequence>